<evidence type="ECO:0000256" key="2">
    <source>
        <dbReference type="ARBA" id="ARBA00038334"/>
    </source>
</evidence>
<gene>
    <name evidence="4" type="ORF">CAOG_007772</name>
</gene>
<dbReference type="Pfam" id="PF00561">
    <property type="entry name" value="Abhydrolase_1"/>
    <property type="match status" value="1"/>
</dbReference>
<sequence length="348" mass="39530">MVSQIERWALFLVAIPLSLFWGSLTLLSVVYDAVRSRGKAFRSVARPTQPALLSDPLWGTHHFATLSTGVKLHYVQKGDGAPLILLHGFPEFWYSWRNQLVSLSSTFKVIAVDMRGYGDSDKPNGVRNYSMDKIVADIVELVHVLGYKKVTLAAHDWGGMIAWALAMSNPEVLERLVILNCPHPVVFREQGPKNPAQLLKSWYIFMFQLPFLPEIVAHMYDQRQIYAAFCGRKMGCVRKGAYSPEDLDCYKYMLARPYATTAAINYYRNLFIPWIPQVPTRRIDVPTLIIWGDRDQALESSLADHAAKHVTNVTVRHLANASHWVQHDEPERVNTFIREFATTGQVSS</sequence>
<dbReference type="RefSeq" id="XP_004342845.1">
    <property type="nucleotide sequence ID" value="XM_004342796.2"/>
</dbReference>
<dbReference type="PANTHER" id="PTHR43329">
    <property type="entry name" value="EPOXIDE HYDROLASE"/>
    <property type="match status" value="1"/>
</dbReference>
<dbReference type="PhylomeDB" id="A0A0D2X5E4"/>
<comment type="similarity">
    <text evidence="2">Belongs to the AB hydrolase superfamily. Epoxide hydrolase family.</text>
</comment>
<dbReference type="InterPro" id="IPR000073">
    <property type="entry name" value="AB_hydrolase_1"/>
</dbReference>
<protein>
    <submittedName>
        <fullName evidence="4">Alpha/beta hydrolase fold protein</fullName>
    </submittedName>
</protein>
<reference evidence="5" key="1">
    <citation type="submission" date="2011-02" db="EMBL/GenBank/DDBJ databases">
        <title>The Genome Sequence of Capsaspora owczarzaki ATCC 30864.</title>
        <authorList>
            <person name="Russ C."/>
            <person name="Cuomo C."/>
            <person name="Burger G."/>
            <person name="Gray M.W."/>
            <person name="Holland P.W.H."/>
            <person name="King N."/>
            <person name="Lang F.B.F."/>
            <person name="Roger A.J."/>
            <person name="Ruiz-Trillo I."/>
            <person name="Young S.K."/>
            <person name="Zeng Q."/>
            <person name="Gargeya S."/>
            <person name="Alvarado L."/>
            <person name="Berlin A."/>
            <person name="Chapman S.B."/>
            <person name="Chen Z."/>
            <person name="Freedman E."/>
            <person name="Gellesch M."/>
            <person name="Goldberg J."/>
            <person name="Griggs A."/>
            <person name="Gujja S."/>
            <person name="Heilman E."/>
            <person name="Heiman D."/>
            <person name="Howarth C."/>
            <person name="Mehta T."/>
            <person name="Neiman D."/>
            <person name="Pearson M."/>
            <person name="Roberts A."/>
            <person name="Saif S."/>
            <person name="Shea T."/>
            <person name="Shenoy N."/>
            <person name="Sisk P."/>
            <person name="Stolte C."/>
            <person name="Sykes S."/>
            <person name="White J."/>
            <person name="Yandava C."/>
            <person name="Haas B."/>
            <person name="Nusbaum C."/>
            <person name="Birren B."/>
        </authorList>
    </citation>
    <scope>NUCLEOTIDE SEQUENCE</scope>
    <source>
        <strain evidence="5">ATCC 30864</strain>
    </source>
</reference>
<dbReference type="eggNOG" id="KOG4178">
    <property type="taxonomic scope" value="Eukaryota"/>
</dbReference>
<evidence type="ECO:0000313" key="4">
    <source>
        <dbReference type="EMBL" id="KJE97664.1"/>
    </source>
</evidence>
<evidence type="ECO:0000313" key="5">
    <source>
        <dbReference type="Proteomes" id="UP000008743"/>
    </source>
</evidence>
<dbReference type="Proteomes" id="UP000008743">
    <property type="component" value="Unassembled WGS sequence"/>
</dbReference>
<dbReference type="PRINTS" id="PR00412">
    <property type="entry name" value="EPOXHYDRLASE"/>
</dbReference>
<dbReference type="InterPro" id="IPR000639">
    <property type="entry name" value="Epox_hydrolase-like"/>
</dbReference>
<feature type="domain" description="AB hydrolase-1" evidence="3">
    <location>
        <begin position="82"/>
        <end position="330"/>
    </location>
</feature>
<name>A0A0D2X5E4_CAPO3</name>
<dbReference type="GO" id="GO:0016787">
    <property type="term" value="F:hydrolase activity"/>
    <property type="evidence" value="ECO:0007669"/>
    <property type="project" value="UniProtKB-KW"/>
</dbReference>
<dbReference type="InParanoid" id="A0A0D2X5E4"/>
<dbReference type="InterPro" id="IPR029058">
    <property type="entry name" value="AB_hydrolase_fold"/>
</dbReference>
<proteinExistence type="inferred from homology"/>
<dbReference type="AlphaFoldDB" id="A0A0D2X5E4"/>
<accession>A0A0D2X5E4</accession>
<dbReference type="OMA" id="YRWMVRS"/>
<dbReference type="OrthoDB" id="408373at2759"/>
<organism evidence="4 5">
    <name type="scientific">Capsaspora owczarzaki (strain ATCC 30864)</name>
    <dbReference type="NCBI Taxonomy" id="595528"/>
    <lineage>
        <taxon>Eukaryota</taxon>
        <taxon>Filasterea</taxon>
        <taxon>Capsaspora</taxon>
    </lineage>
</organism>
<evidence type="ECO:0000256" key="1">
    <source>
        <dbReference type="ARBA" id="ARBA00022801"/>
    </source>
</evidence>
<dbReference type="PRINTS" id="PR00111">
    <property type="entry name" value="ABHYDROLASE"/>
</dbReference>
<dbReference type="EMBL" id="KE346375">
    <property type="protein sequence ID" value="KJE97664.1"/>
    <property type="molecule type" value="Genomic_DNA"/>
</dbReference>
<keyword evidence="1 4" id="KW-0378">Hydrolase</keyword>
<dbReference type="STRING" id="595528.A0A0D2X5E4"/>
<dbReference type="Gene3D" id="3.40.50.1820">
    <property type="entry name" value="alpha/beta hydrolase"/>
    <property type="match status" value="1"/>
</dbReference>
<evidence type="ECO:0000259" key="3">
    <source>
        <dbReference type="Pfam" id="PF00561"/>
    </source>
</evidence>
<keyword evidence="5" id="KW-1185">Reference proteome</keyword>
<dbReference type="SUPFAM" id="SSF53474">
    <property type="entry name" value="alpha/beta-Hydrolases"/>
    <property type="match status" value="1"/>
</dbReference>